<protein>
    <submittedName>
        <fullName evidence="1">Uncharacterized protein</fullName>
    </submittedName>
</protein>
<accession>A0A445ASY6</accession>
<comment type="caution">
    <text evidence="1">The sequence shown here is derived from an EMBL/GenBank/DDBJ whole genome shotgun (WGS) entry which is preliminary data.</text>
</comment>
<evidence type="ECO:0000313" key="1">
    <source>
        <dbReference type="EMBL" id="RYR29537.1"/>
    </source>
</evidence>
<organism evidence="1 2">
    <name type="scientific">Arachis hypogaea</name>
    <name type="common">Peanut</name>
    <dbReference type="NCBI Taxonomy" id="3818"/>
    <lineage>
        <taxon>Eukaryota</taxon>
        <taxon>Viridiplantae</taxon>
        <taxon>Streptophyta</taxon>
        <taxon>Embryophyta</taxon>
        <taxon>Tracheophyta</taxon>
        <taxon>Spermatophyta</taxon>
        <taxon>Magnoliopsida</taxon>
        <taxon>eudicotyledons</taxon>
        <taxon>Gunneridae</taxon>
        <taxon>Pentapetalae</taxon>
        <taxon>rosids</taxon>
        <taxon>fabids</taxon>
        <taxon>Fabales</taxon>
        <taxon>Fabaceae</taxon>
        <taxon>Papilionoideae</taxon>
        <taxon>50 kb inversion clade</taxon>
        <taxon>dalbergioids sensu lato</taxon>
        <taxon>Dalbergieae</taxon>
        <taxon>Pterocarpus clade</taxon>
        <taxon>Arachis</taxon>
    </lineage>
</organism>
<evidence type="ECO:0000313" key="2">
    <source>
        <dbReference type="Proteomes" id="UP000289738"/>
    </source>
</evidence>
<name>A0A445ASY6_ARAHY</name>
<keyword evidence="2" id="KW-1185">Reference proteome</keyword>
<reference evidence="1 2" key="1">
    <citation type="submission" date="2019-01" db="EMBL/GenBank/DDBJ databases">
        <title>Sequencing of cultivated peanut Arachis hypogaea provides insights into genome evolution and oil improvement.</title>
        <authorList>
            <person name="Chen X."/>
        </authorList>
    </citation>
    <scope>NUCLEOTIDE SEQUENCE [LARGE SCALE GENOMIC DNA]</scope>
    <source>
        <strain evidence="2">cv. Fuhuasheng</strain>
        <tissue evidence="1">Leaves</tissue>
    </source>
</reference>
<dbReference type="Proteomes" id="UP000289738">
    <property type="component" value="Chromosome B01"/>
</dbReference>
<dbReference type="EMBL" id="SDMP01000011">
    <property type="protein sequence ID" value="RYR29537.1"/>
    <property type="molecule type" value="Genomic_DNA"/>
</dbReference>
<gene>
    <name evidence="1" type="ORF">Ahy_B01g053948</name>
</gene>
<proteinExistence type="predicted"/>
<sequence>MLCGWKREK</sequence>